<dbReference type="RefSeq" id="WP_171782813.1">
    <property type="nucleotide sequence ID" value="NZ_BAAAML010000002.1"/>
</dbReference>
<evidence type="ECO:0000256" key="1">
    <source>
        <dbReference type="ARBA" id="ARBA00004141"/>
    </source>
</evidence>
<evidence type="ECO:0000256" key="4">
    <source>
        <dbReference type="ARBA" id="ARBA00023136"/>
    </source>
</evidence>
<protein>
    <submittedName>
        <fullName evidence="6">Biotin transport system permease protein</fullName>
    </submittedName>
</protein>
<evidence type="ECO:0000256" key="5">
    <source>
        <dbReference type="SAM" id="Phobius"/>
    </source>
</evidence>
<reference evidence="6 7" key="1">
    <citation type="submission" date="2020-05" db="EMBL/GenBank/DDBJ databases">
        <title>Genomic Encyclopedia of Type Strains, Phase III (KMG-III): the genomes of soil and plant-associated and newly described type strains.</title>
        <authorList>
            <person name="Whitman W."/>
        </authorList>
    </citation>
    <scope>NUCLEOTIDE SEQUENCE [LARGE SCALE GENOMIC DNA]</scope>
    <source>
        <strain evidence="6 7">KCTC 19046</strain>
    </source>
</reference>
<dbReference type="Proteomes" id="UP000757540">
    <property type="component" value="Unassembled WGS sequence"/>
</dbReference>
<evidence type="ECO:0000313" key="6">
    <source>
        <dbReference type="EMBL" id="NOV96665.1"/>
    </source>
</evidence>
<feature type="transmembrane region" description="Helical" evidence="5">
    <location>
        <begin position="90"/>
        <end position="110"/>
    </location>
</feature>
<feature type="transmembrane region" description="Helical" evidence="5">
    <location>
        <begin position="130"/>
        <end position="151"/>
    </location>
</feature>
<dbReference type="CDD" id="cd16914">
    <property type="entry name" value="EcfT"/>
    <property type="match status" value="1"/>
</dbReference>
<keyword evidence="4 5" id="KW-0472">Membrane</keyword>
<dbReference type="InterPro" id="IPR003339">
    <property type="entry name" value="ABC/ECF_trnsptr_transmembrane"/>
</dbReference>
<name>A0ABX2A436_9MICO</name>
<keyword evidence="3 5" id="KW-1133">Transmembrane helix</keyword>
<accession>A0ABX2A436</accession>
<organism evidence="6 7">
    <name type="scientific">Isoptericola halotolerans</name>
    <dbReference type="NCBI Taxonomy" id="300560"/>
    <lineage>
        <taxon>Bacteria</taxon>
        <taxon>Bacillati</taxon>
        <taxon>Actinomycetota</taxon>
        <taxon>Actinomycetes</taxon>
        <taxon>Micrococcales</taxon>
        <taxon>Promicromonosporaceae</taxon>
        <taxon>Isoptericola</taxon>
    </lineage>
</organism>
<comment type="caution">
    <text evidence="6">The sequence shown here is derived from an EMBL/GenBank/DDBJ whole genome shotgun (WGS) entry which is preliminary data.</text>
</comment>
<dbReference type="Pfam" id="PF02361">
    <property type="entry name" value="CbiQ"/>
    <property type="match status" value="1"/>
</dbReference>
<feature type="transmembrane region" description="Helical" evidence="5">
    <location>
        <begin position="65"/>
        <end position="83"/>
    </location>
</feature>
<gene>
    <name evidence="6" type="ORF">HDG69_001218</name>
</gene>
<proteinExistence type="predicted"/>
<keyword evidence="7" id="KW-1185">Reference proteome</keyword>
<keyword evidence="2 5" id="KW-0812">Transmembrane</keyword>
<dbReference type="EMBL" id="JABEZU010000001">
    <property type="protein sequence ID" value="NOV96665.1"/>
    <property type="molecule type" value="Genomic_DNA"/>
</dbReference>
<evidence type="ECO:0000313" key="7">
    <source>
        <dbReference type="Proteomes" id="UP000757540"/>
    </source>
</evidence>
<sequence>MPTTSVLHRLGAGAKLWGLCACSLALLAVSTPTGVGAAVVGVVALYAVARLGPRALWSQVRPLRWFVPVVVAVQWATLGPVSAAVLTTRLVALVALAGLVTLTTPTSLLLDALERGLHPWRRLGVDAERAALVLALAVRSVPVLAALAGGVRDAQRARGRERDVRAFAVPLVVGALRQADALGEALRARGLDD</sequence>
<evidence type="ECO:0000256" key="2">
    <source>
        <dbReference type="ARBA" id="ARBA00022692"/>
    </source>
</evidence>
<evidence type="ECO:0000256" key="3">
    <source>
        <dbReference type="ARBA" id="ARBA00022989"/>
    </source>
</evidence>
<comment type="subcellular location">
    <subcellularLocation>
        <location evidence="1">Membrane</location>
        <topology evidence="1">Multi-pass membrane protein</topology>
    </subcellularLocation>
</comment>
<dbReference type="PANTHER" id="PTHR33514:SF13">
    <property type="entry name" value="PROTEIN ABCI12, CHLOROPLASTIC"/>
    <property type="match status" value="1"/>
</dbReference>
<dbReference type="PANTHER" id="PTHR33514">
    <property type="entry name" value="PROTEIN ABCI12, CHLOROPLASTIC"/>
    <property type="match status" value="1"/>
</dbReference>